<dbReference type="Pfam" id="PF00903">
    <property type="entry name" value="Glyoxalase"/>
    <property type="match status" value="2"/>
</dbReference>
<sequence>MSPSNAPLPPYTLPPTTRLGRVRLQVSDLARSLAFYGDLLGFTVLEREAHRAALGVGEEVLLELVERPGARPVPKRGRLGLYHVAAVLPGREALGRALRHLERARISFGAADHGVSEALYLSDPDGLGLELYADRPRDTWRWSAGELQMTTAPLAAESLRRAAGAAAWSGMPAGTAIGHLHLQVGDLERAAAFYEGLLGLTTTVRSYPGARFLAAGGYHHHLGLNTWAAGATPAADDEARLLEWCLVLPRAADVAALSERLARAGVAHRRAGPAGVQVDDPWGTTLRLLSEVR</sequence>
<gene>
    <name evidence="2" type="ordered locus">Trad_1134</name>
</gene>
<dbReference type="EMBL" id="CP002049">
    <property type="protein sequence ID" value="ADI14261.1"/>
    <property type="molecule type" value="Genomic_DNA"/>
</dbReference>
<reference evidence="3" key="1">
    <citation type="submission" date="2010-05" db="EMBL/GenBank/DDBJ databases">
        <title>The complete genome of Truepera radiovictris DSM 17093.</title>
        <authorList>
            <consortium name="US DOE Joint Genome Institute (JGI-PGF)"/>
            <person name="Lucas S."/>
            <person name="Copeland A."/>
            <person name="Lapidus A."/>
            <person name="Glavina del Rio T."/>
            <person name="Dalin E."/>
            <person name="Tice H."/>
            <person name="Bruce D."/>
            <person name="Goodwin L."/>
            <person name="Pitluck S."/>
            <person name="Kyrpides N."/>
            <person name="Mavromatis K."/>
            <person name="Ovchinnikova G."/>
            <person name="Munk A.C."/>
            <person name="Detter J.C."/>
            <person name="Han C."/>
            <person name="Tapia R."/>
            <person name="Land M."/>
            <person name="Hauser L."/>
            <person name="Markowitz V."/>
            <person name="Cheng J.-F."/>
            <person name="Hugenholtz P."/>
            <person name="Woyke T."/>
            <person name="Wu D."/>
            <person name="Tindall B."/>
            <person name="Pomrenke H.G."/>
            <person name="Brambilla E."/>
            <person name="Klenk H.-P."/>
            <person name="Eisen J.A."/>
        </authorList>
    </citation>
    <scope>NUCLEOTIDE SEQUENCE [LARGE SCALE GENOMIC DNA]</scope>
    <source>
        <strain evidence="3">DSM 17093 / CIP 108686 / LMG 22925 / RQ-24</strain>
    </source>
</reference>
<dbReference type="HOGENOM" id="CLU_059557_0_0_0"/>
<name>D7CVZ8_TRURR</name>
<dbReference type="RefSeq" id="WP_013177632.1">
    <property type="nucleotide sequence ID" value="NC_014221.1"/>
</dbReference>
<dbReference type="InterPro" id="IPR029068">
    <property type="entry name" value="Glyas_Bleomycin-R_OHBP_Dase"/>
</dbReference>
<dbReference type="Proteomes" id="UP000000379">
    <property type="component" value="Chromosome"/>
</dbReference>
<dbReference type="AlphaFoldDB" id="D7CVZ8"/>
<reference evidence="2 3" key="2">
    <citation type="journal article" date="2011" name="Stand. Genomic Sci.">
        <title>Complete genome sequence of Truepera radiovictrix type strain (RQ-24).</title>
        <authorList>
            <person name="Ivanova N."/>
            <person name="Rohde C."/>
            <person name="Munk C."/>
            <person name="Nolan M."/>
            <person name="Lucas S."/>
            <person name="Del Rio T.G."/>
            <person name="Tice H."/>
            <person name="Deshpande S."/>
            <person name="Cheng J.F."/>
            <person name="Tapia R."/>
            <person name="Han C."/>
            <person name="Goodwin L."/>
            <person name="Pitluck S."/>
            <person name="Liolios K."/>
            <person name="Mavromatis K."/>
            <person name="Mikhailova N."/>
            <person name="Pati A."/>
            <person name="Chen A."/>
            <person name="Palaniappan K."/>
            <person name="Land M."/>
            <person name="Hauser L."/>
            <person name="Chang Y.J."/>
            <person name="Jeffries C.D."/>
            <person name="Brambilla E."/>
            <person name="Rohde M."/>
            <person name="Goker M."/>
            <person name="Tindall B.J."/>
            <person name="Woyke T."/>
            <person name="Bristow J."/>
            <person name="Eisen J.A."/>
            <person name="Markowitz V."/>
            <person name="Hugenholtz P."/>
            <person name="Kyrpides N.C."/>
            <person name="Klenk H.P."/>
            <person name="Lapidus A."/>
        </authorList>
    </citation>
    <scope>NUCLEOTIDE SEQUENCE [LARGE SCALE GENOMIC DNA]</scope>
    <source>
        <strain evidence="3">DSM 17093 / CIP 108686 / LMG 22925 / RQ-24</strain>
    </source>
</reference>
<dbReference type="PANTHER" id="PTHR43279">
    <property type="entry name" value="CATECHOL-2,3-DIOXYGENASE"/>
    <property type="match status" value="1"/>
</dbReference>
<dbReference type="eggNOG" id="COG2514">
    <property type="taxonomic scope" value="Bacteria"/>
</dbReference>
<evidence type="ECO:0000259" key="1">
    <source>
        <dbReference type="PROSITE" id="PS51819"/>
    </source>
</evidence>
<dbReference type="PROSITE" id="PS51819">
    <property type="entry name" value="VOC"/>
    <property type="match status" value="2"/>
</dbReference>
<proteinExistence type="predicted"/>
<feature type="domain" description="VOC" evidence="1">
    <location>
        <begin position="18"/>
        <end position="134"/>
    </location>
</feature>
<evidence type="ECO:0000313" key="2">
    <source>
        <dbReference type="EMBL" id="ADI14261.1"/>
    </source>
</evidence>
<dbReference type="PANTHER" id="PTHR43279:SF1">
    <property type="entry name" value="CATECHOL-2,3-DIOXYGENASE"/>
    <property type="match status" value="1"/>
</dbReference>
<dbReference type="OrthoDB" id="9792626at2"/>
<protein>
    <submittedName>
        <fullName evidence="2">Glyoxalase/bleomycin resistance protein/dioxygenase</fullName>
    </submittedName>
</protein>
<feature type="domain" description="VOC" evidence="1">
    <location>
        <begin position="176"/>
        <end position="293"/>
    </location>
</feature>
<keyword evidence="3" id="KW-1185">Reference proteome</keyword>
<dbReference type="InterPro" id="IPR004360">
    <property type="entry name" value="Glyas_Fos-R_dOase_dom"/>
</dbReference>
<accession>D7CVZ8</accession>
<evidence type="ECO:0000313" key="3">
    <source>
        <dbReference type="Proteomes" id="UP000000379"/>
    </source>
</evidence>
<dbReference type="Gene3D" id="3.10.180.10">
    <property type="entry name" value="2,3-Dihydroxybiphenyl 1,2-Dioxygenase, domain 1"/>
    <property type="match status" value="2"/>
</dbReference>
<organism evidence="2 3">
    <name type="scientific">Truepera radiovictrix (strain DSM 17093 / CIP 108686 / LMG 22925 / RQ-24)</name>
    <dbReference type="NCBI Taxonomy" id="649638"/>
    <lineage>
        <taxon>Bacteria</taxon>
        <taxon>Thermotogati</taxon>
        <taxon>Deinococcota</taxon>
        <taxon>Deinococci</taxon>
        <taxon>Trueperales</taxon>
        <taxon>Trueperaceae</taxon>
        <taxon>Truepera</taxon>
    </lineage>
</organism>
<dbReference type="KEGG" id="tra:Trad_1134"/>
<dbReference type="SUPFAM" id="SSF54593">
    <property type="entry name" value="Glyoxalase/Bleomycin resistance protein/Dihydroxybiphenyl dioxygenase"/>
    <property type="match status" value="2"/>
</dbReference>
<dbReference type="STRING" id="649638.Trad_1134"/>
<dbReference type="InterPro" id="IPR037523">
    <property type="entry name" value="VOC_core"/>
</dbReference>